<evidence type="ECO:0000313" key="19">
    <source>
        <dbReference type="EMBL" id="RII43357.1"/>
    </source>
</evidence>
<keyword evidence="15 17" id="KW-0961">Cell wall biogenesis/degradation</keyword>
<evidence type="ECO:0000259" key="18">
    <source>
        <dbReference type="PROSITE" id="PS51387"/>
    </source>
</evidence>
<organism evidence="19 20">
    <name type="scientific">Galactobacter valiniphilus</name>
    <dbReference type="NCBI Taxonomy" id="2676122"/>
    <lineage>
        <taxon>Bacteria</taxon>
        <taxon>Bacillati</taxon>
        <taxon>Actinomycetota</taxon>
        <taxon>Actinomycetes</taxon>
        <taxon>Micrococcales</taxon>
        <taxon>Micrococcaceae</taxon>
        <taxon>Galactobacter</taxon>
    </lineage>
</organism>
<evidence type="ECO:0000256" key="14">
    <source>
        <dbReference type="ARBA" id="ARBA00023306"/>
    </source>
</evidence>
<dbReference type="Pfam" id="PF01565">
    <property type="entry name" value="FAD_binding_4"/>
    <property type="match status" value="1"/>
</dbReference>
<dbReference type="PROSITE" id="PS51387">
    <property type="entry name" value="FAD_PCMH"/>
    <property type="match status" value="1"/>
</dbReference>
<keyword evidence="13 17" id="KW-0560">Oxidoreductase</keyword>
<evidence type="ECO:0000256" key="11">
    <source>
        <dbReference type="ARBA" id="ARBA00022960"/>
    </source>
</evidence>
<dbReference type="Gene3D" id="3.30.465.10">
    <property type="match status" value="1"/>
</dbReference>
<name>A0A399JFJ0_9MICC</name>
<dbReference type="PANTHER" id="PTHR21071:SF4">
    <property type="entry name" value="UDP-N-ACETYLENOLPYRUVOYLGLUCOSAMINE REDUCTASE"/>
    <property type="match status" value="1"/>
</dbReference>
<keyword evidence="6 17" id="KW-0963">Cytoplasm</keyword>
<dbReference type="Gene3D" id="3.30.43.10">
    <property type="entry name" value="Uridine Diphospho-n-acetylenolpyruvylglucosamine Reductase, domain 2"/>
    <property type="match status" value="1"/>
</dbReference>
<keyword evidence="7 17" id="KW-0132">Cell division</keyword>
<dbReference type="GO" id="GO:0008762">
    <property type="term" value="F:UDP-N-acetylmuramate dehydrogenase activity"/>
    <property type="evidence" value="ECO:0007669"/>
    <property type="project" value="UniProtKB-UniRule"/>
</dbReference>
<dbReference type="GO" id="GO:0008360">
    <property type="term" value="P:regulation of cell shape"/>
    <property type="evidence" value="ECO:0007669"/>
    <property type="project" value="UniProtKB-KW"/>
</dbReference>
<evidence type="ECO:0000256" key="6">
    <source>
        <dbReference type="ARBA" id="ARBA00022490"/>
    </source>
</evidence>
<dbReference type="GO" id="GO:0005829">
    <property type="term" value="C:cytosol"/>
    <property type="evidence" value="ECO:0007669"/>
    <property type="project" value="TreeGrafter"/>
</dbReference>
<feature type="active site" description="Proton donor" evidence="17">
    <location>
        <position position="245"/>
    </location>
</feature>
<evidence type="ECO:0000256" key="8">
    <source>
        <dbReference type="ARBA" id="ARBA00022630"/>
    </source>
</evidence>
<evidence type="ECO:0000256" key="5">
    <source>
        <dbReference type="ARBA" id="ARBA00010485"/>
    </source>
</evidence>
<keyword evidence="14 17" id="KW-0131">Cell cycle</keyword>
<dbReference type="Pfam" id="PF02873">
    <property type="entry name" value="MurB_C"/>
    <property type="match status" value="1"/>
</dbReference>
<feature type="active site" evidence="17">
    <location>
        <position position="350"/>
    </location>
</feature>
<dbReference type="RefSeq" id="WP_119423427.1">
    <property type="nucleotide sequence ID" value="NZ_QQXK01000003.1"/>
</dbReference>
<dbReference type="InterPro" id="IPR016166">
    <property type="entry name" value="FAD-bd_PCMH"/>
</dbReference>
<keyword evidence="8 17" id="KW-0285">Flavoprotein</keyword>
<evidence type="ECO:0000256" key="16">
    <source>
        <dbReference type="ARBA" id="ARBA00048914"/>
    </source>
</evidence>
<reference evidence="19 20" key="1">
    <citation type="submission" date="2018-07" db="EMBL/GenBank/DDBJ databases">
        <title>Arthrobacter sp. nov., isolated from raw cow's milk with high bacterial count.</title>
        <authorList>
            <person name="Hahne J."/>
            <person name="Isele D."/>
            <person name="Lipski A."/>
        </authorList>
    </citation>
    <scope>NUCLEOTIDE SEQUENCE [LARGE SCALE GENOMIC DNA]</scope>
    <source>
        <strain evidence="19 20">JZ R-35</strain>
    </source>
</reference>
<comment type="caution">
    <text evidence="19">The sequence shown here is derived from an EMBL/GenBank/DDBJ whole genome shotgun (WGS) entry which is preliminary data.</text>
</comment>
<dbReference type="SUPFAM" id="SSF56194">
    <property type="entry name" value="Uridine diphospho-N-Acetylenolpyruvylglucosamine reductase, MurB, C-terminal domain"/>
    <property type="match status" value="1"/>
</dbReference>
<comment type="pathway">
    <text evidence="4 17">Cell wall biogenesis; peptidoglycan biosynthesis.</text>
</comment>
<evidence type="ECO:0000256" key="3">
    <source>
        <dbReference type="ARBA" id="ARBA00004496"/>
    </source>
</evidence>
<dbReference type="SUPFAM" id="SSF56176">
    <property type="entry name" value="FAD-binding/transporter-associated domain-like"/>
    <property type="match status" value="1"/>
</dbReference>
<evidence type="ECO:0000256" key="7">
    <source>
        <dbReference type="ARBA" id="ARBA00022618"/>
    </source>
</evidence>
<evidence type="ECO:0000256" key="1">
    <source>
        <dbReference type="ARBA" id="ARBA00001974"/>
    </source>
</evidence>
<dbReference type="InterPro" id="IPR003170">
    <property type="entry name" value="MurB"/>
</dbReference>
<keyword evidence="11 17" id="KW-0133">Cell shape</keyword>
<dbReference type="Proteomes" id="UP000265419">
    <property type="component" value="Unassembled WGS sequence"/>
</dbReference>
<dbReference type="AlphaFoldDB" id="A0A399JFJ0"/>
<evidence type="ECO:0000256" key="15">
    <source>
        <dbReference type="ARBA" id="ARBA00023316"/>
    </source>
</evidence>
<comment type="similarity">
    <text evidence="5 17">Belongs to the MurB family.</text>
</comment>
<protein>
    <recommendedName>
        <fullName evidence="17">UDP-N-acetylenolpyruvoylglucosamine reductase</fullName>
        <ecNumber evidence="17">1.3.1.98</ecNumber>
    </recommendedName>
    <alternativeName>
        <fullName evidence="17">UDP-N-acetylmuramate dehydrogenase</fullName>
    </alternativeName>
</protein>
<dbReference type="EC" id="1.3.1.98" evidence="17"/>
<sequence length="358" mass="36827">MSETNLSALTTLGVGGPAGTLVAGTTREEIVEAVRTADANGSELLILSGGSNLLVDDAGWAGTVLGIGTHGITVEDGATAAGARLVTVEAGHHWDDVVAHTVGAGLSGLEALSGIPGLAGATPVQNVGAYGSDVAQSLVRVDVYDREAQQLKEFGVGDLRLGYRDSLIKRSTVNGSPRYVVLGATFALYEDEGRPVAYQQLAGALGVSVGDRVPAARVREAVLELRASKGMVLDRKDPDTRSAGSFFTNPIVDEAVAATLPEDAPRYAGQGEGKIKLSAAWLIDHAGFHKGYGLPGTPGESVAGGRASLSTKHALALTNRGNASSADLLALARHVQAGVRDAWGLTLEHEPLLINCSL</sequence>
<keyword evidence="12 17" id="KW-0573">Peptidoglycan synthesis</keyword>
<feature type="active site" evidence="17">
    <location>
        <position position="164"/>
    </location>
</feature>
<dbReference type="EMBL" id="QQXK01000003">
    <property type="protein sequence ID" value="RII43357.1"/>
    <property type="molecule type" value="Genomic_DNA"/>
</dbReference>
<dbReference type="GO" id="GO:0051301">
    <property type="term" value="P:cell division"/>
    <property type="evidence" value="ECO:0007669"/>
    <property type="project" value="UniProtKB-KW"/>
</dbReference>
<comment type="catalytic activity">
    <reaction evidence="16 17">
        <text>UDP-N-acetyl-alpha-D-muramate + NADP(+) = UDP-N-acetyl-3-O-(1-carboxyvinyl)-alpha-D-glucosamine + NADPH + H(+)</text>
        <dbReference type="Rhea" id="RHEA:12248"/>
        <dbReference type="ChEBI" id="CHEBI:15378"/>
        <dbReference type="ChEBI" id="CHEBI:57783"/>
        <dbReference type="ChEBI" id="CHEBI:58349"/>
        <dbReference type="ChEBI" id="CHEBI:68483"/>
        <dbReference type="ChEBI" id="CHEBI:70757"/>
        <dbReference type="EC" id="1.3.1.98"/>
    </reaction>
</comment>
<evidence type="ECO:0000256" key="10">
    <source>
        <dbReference type="ARBA" id="ARBA00022857"/>
    </source>
</evidence>
<comment type="function">
    <text evidence="2 17">Cell wall formation.</text>
</comment>
<gene>
    <name evidence="17" type="primary">murB</name>
    <name evidence="19" type="ORF">DWB68_01765</name>
</gene>
<feature type="domain" description="FAD-binding PCMH-type" evidence="18">
    <location>
        <begin position="14"/>
        <end position="218"/>
    </location>
</feature>
<dbReference type="InterPro" id="IPR011601">
    <property type="entry name" value="MurB_C"/>
</dbReference>
<dbReference type="NCBIfam" id="NF010478">
    <property type="entry name" value="PRK13903.1"/>
    <property type="match status" value="1"/>
</dbReference>
<comment type="subcellular location">
    <subcellularLocation>
        <location evidence="3 17">Cytoplasm</location>
    </subcellularLocation>
</comment>
<comment type="cofactor">
    <cofactor evidence="1 17">
        <name>FAD</name>
        <dbReference type="ChEBI" id="CHEBI:57692"/>
    </cofactor>
</comment>
<proteinExistence type="inferred from homology"/>
<dbReference type="GO" id="GO:0009252">
    <property type="term" value="P:peptidoglycan biosynthetic process"/>
    <property type="evidence" value="ECO:0007669"/>
    <property type="project" value="UniProtKB-UniRule"/>
</dbReference>
<dbReference type="GO" id="GO:0071555">
    <property type="term" value="P:cell wall organization"/>
    <property type="evidence" value="ECO:0007669"/>
    <property type="project" value="UniProtKB-KW"/>
</dbReference>
<evidence type="ECO:0000256" key="13">
    <source>
        <dbReference type="ARBA" id="ARBA00023002"/>
    </source>
</evidence>
<keyword evidence="20" id="KW-1185">Reference proteome</keyword>
<keyword evidence="10 17" id="KW-0521">NADP</keyword>
<dbReference type="InterPro" id="IPR006094">
    <property type="entry name" value="Oxid_FAD_bind_N"/>
</dbReference>
<dbReference type="InterPro" id="IPR036318">
    <property type="entry name" value="FAD-bd_PCMH-like_sf"/>
</dbReference>
<dbReference type="HAMAP" id="MF_00037">
    <property type="entry name" value="MurB"/>
    <property type="match status" value="1"/>
</dbReference>
<dbReference type="InterPro" id="IPR016167">
    <property type="entry name" value="FAD-bd_PCMH_sub1"/>
</dbReference>
<evidence type="ECO:0000256" key="2">
    <source>
        <dbReference type="ARBA" id="ARBA00003921"/>
    </source>
</evidence>
<dbReference type="GO" id="GO:0071949">
    <property type="term" value="F:FAD binding"/>
    <property type="evidence" value="ECO:0007669"/>
    <property type="project" value="InterPro"/>
</dbReference>
<dbReference type="InterPro" id="IPR036635">
    <property type="entry name" value="MurB_C_sf"/>
</dbReference>
<dbReference type="Gene3D" id="3.90.78.10">
    <property type="entry name" value="UDP-N-acetylenolpyruvoylglucosamine reductase, C-terminal domain"/>
    <property type="match status" value="1"/>
</dbReference>
<evidence type="ECO:0000256" key="9">
    <source>
        <dbReference type="ARBA" id="ARBA00022827"/>
    </source>
</evidence>
<evidence type="ECO:0000256" key="17">
    <source>
        <dbReference type="HAMAP-Rule" id="MF_00037"/>
    </source>
</evidence>
<dbReference type="InterPro" id="IPR016169">
    <property type="entry name" value="FAD-bd_PCMH_sub2"/>
</dbReference>
<accession>A0A399JFJ0</accession>
<dbReference type="PANTHER" id="PTHR21071">
    <property type="entry name" value="UDP-N-ACETYLENOLPYRUVOYLGLUCOSAMINE REDUCTASE"/>
    <property type="match status" value="1"/>
</dbReference>
<dbReference type="UniPathway" id="UPA00219"/>
<keyword evidence="9 17" id="KW-0274">FAD</keyword>
<evidence type="ECO:0000256" key="4">
    <source>
        <dbReference type="ARBA" id="ARBA00004752"/>
    </source>
</evidence>
<evidence type="ECO:0000313" key="20">
    <source>
        <dbReference type="Proteomes" id="UP000265419"/>
    </source>
</evidence>
<evidence type="ECO:0000256" key="12">
    <source>
        <dbReference type="ARBA" id="ARBA00022984"/>
    </source>
</evidence>